<feature type="transmembrane region" description="Helical" evidence="7">
    <location>
        <begin position="230"/>
        <end position="251"/>
    </location>
</feature>
<dbReference type="EMBL" id="JABBGM010000009">
    <property type="protein sequence ID" value="NML95325.1"/>
    <property type="molecule type" value="Genomic_DNA"/>
</dbReference>
<dbReference type="InterPro" id="IPR036259">
    <property type="entry name" value="MFS_trans_sf"/>
</dbReference>
<dbReference type="RefSeq" id="WP_169494535.1">
    <property type="nucleotide sequence ID" value="NZ_JABBGM010000009.1"/>
</dbReference>
<name>A0A7Y0BRN4_9SPHN</name>
<evidence type="ECO:0000256" key="4">
    <source>
        <dbReference type="ARBA" id="ARBA00022692"/>
    </source>
</evidence>
<dbReference type="GO" id="GO:0022857">
    <property type="term" value="F:transmembrane transporter activity"/>
    <property type="evidence" value="ECO:0007669"/>
    <property type="project" value="InterPro"/>
</dbReference>
<dbReference type="SUPFAM" id="SSF103473">
    <property type="entry name" value="MFS general substrate transporter"/>
    <property type="match status" value="1"/>
</dbReference>
<feature type="transmembrane region" description="Helical" evidence="7">
    <location>
        <begin position="171"/>
        <end position="196"/>
    </location>
</feature>
<evidence type="ECO:0000259" key="8">
    <source>
        <dbReference type="PROSITE" id="PS50850"/>
    </source>
</evidence>
<feature type="transmembrane region" description="Helical" evidence="7">
    <location>
        <begin position="29"/>
        <end position="47"/>
    </location>
</feature>
<comment type="caution">
    <text evidence="9">The sequence shown here is derived from an EMBL/GenBank/DDBJ whole genome shotgun (WGS) entry which is preliminary data.</text>
</comment>
<dbReference type="Pfam" id="PF05977">
    <property type="entry name" value="MFS_3"/>
    <property type="match status" value="1"/>
</dbReference>
<dbReference type="InterPro" id="IPR020846">
    <property type="entry name" value="MFS_dom"/>
</dbReference>
<feature type="transmembrane region" description="Helical" evidence="7">
    <location>
        <begin position="53"/>
        <end position="74"/>
    </location>
</feature>
<reference evidence="9 10" key="1">
    <citation type="submission" date="2020-04" db="EMBL/GenBank/DDBJ databases">
        <title>Novosphingobium sp. TW-4 isolated from soil.</title>
        <authorList>
            <person name="Dahal R.H."/>
            <person name="Chaudhary D.K."/>
        </authorList>
    </citation>
    <scope>NUCLEOTIDE SEQUENCE [LARGE SCALE GENOMIC DNA]</scope>
    <source>
        <strain evidence="9 10">TW-4</strain>
    </source>
</reference>
<evidence type="ECO:0000256" key="7">
    <source>
        <dbReference type="SAM" id="Phobius"/>
    </source>
</evidence>
<dbReference type="PROSITE" id="PS50850">
    <property type="entry name" value="MFS"/>
    <property type="match status" value="1"/>
</dbReference>
<sequence>MTAPAERRAGSALAPFQYPAFRSIWTANLFSNIGSMIQSVAAAWLMTDLTQSHVLVALIQASATIPILLLGVLAGAIADNFDRRRVMLLAQTGMLLVSAVLAALAYAGWINPYVLLALTLMVGMGTALNGPAWQASVRLQVGREDLPQAISLNSISFNLARSVGPALGGMLLSIWSVSLAFALNAISYIGMIVVLMRWKPGAPPPQRQPILASIRVGVVFCWSSAPIRKVLLRGLCFGLGVAGFQALMPTVVRGMLHGTEIDYGLMLGAFGIGSIVTALWVSKARRRFGSENVVTVATIAFALALLSISAAQNLPHAMASAFLGGAGFVSAMTSLNVAMQLRSPEAILGRCLSIYQAVTFGGMAFGAWLWGSLADMAGQPFALRTAAAWTAATLALRILAPMPTREEGRIDSVEEPQGHAKLASN</sequence>
<feature type="transmembrane region" description="Helical" evidence="7">
    <location>
        <begin position="347"/>
        <end position="369"/>
    </location>
</feature>
<evidence type="ECO:0000313" key="9">
    <source>
        <dbReference type="EMBL" id="NML95325.1"/>
    </source>
</evidence>
<evidence type="ECO:0000313" key="10">
    <source>
        <dbReference type="Proteomes" id="UP000583556"/>
    </source>
</evidence>
<feature type="domain" description="Major facilitator superfamily (MFS) profile" evidence="8">
    <location>
        <begin position="20"/>
        <end position="409"/>
    </location>
</feature>
<evidence type="ECO:0000256" key="1">
    <source>
        <dbReference type="ARBA" id="ARBA00004651"/>
    </source>
</evidence>
<accession>A0A7Y0BRN4</accession>
<keyword evidence="6 7" id="KW-0472">Membrane</keyword>
<organism evidence="9 10">
    <name type="scientific">Novosphingobium olei</name>
    <dbReference type="NCBI Taxonomy" id="2728851"/>
    <lineage>
        <taxon>Bacteria</taxon>
        <taxon>Pseudomonadati</taxon>
        <taxon>Pseudomonadota</taxon>
        <taxon>Alphaproteobacteria</taxon>
        <taxon>Sphingomonadales</taxon>
        <taxon>Sphingomonadaceae</taxon>
        <taxon>Novosphingobium</taxon>
    </lineage>
</organism>
<dbReference type="Gene3D" id="1.20.1250.20">
    <property type="entry name" value="MFS general substrate transporter like domains"/>
    <property type="match status" value="1"/>
</dbReference>
<gene>
    <name evidence="9" type="ORF">HHL27_16745</name>
</gene>
<dbReference type="InterPro" id="IPR010290">
    <property type="entry name" value="TM_effector"/>
</dbReference>
<feature type="transmembrane region" description="Helical" evidence="7">
    <location>
        <begin position="293"/>
        <end position="311"/>
    </location>
</feature>
<evidence type="ECO:0000256" key="3">
    <source>
        <dbReference type="ARBA" id="ARBA00022475"/>
    </source>
</evidence>
<protein>
    <submittedName>
        <fullName evidence="9">MFS transporter</fullName>
    </submittedName>
</protein>
<evidence type="ECO:0000256" key="2">
    <source>
        <dbReference type="ARBA" id="ARBA00022448"/>
    </source>
</evidence>
<dbReference type="PANTHER" id="PTHR23513:SF11">
    <property type="entry name" value="STAPHYLOFERRIN A TRANSPORTER"/>
    <property type="match status" value="1"/>
</dbReference>
<keyword evidence="10" id="KW-1185">Reference proteome</keyword>
<dbReference type="GO" id="GO:0005886">
    <property type="term" value="C:plasma membrane"/>
    <property type="evidence" value="ECO:0007669"/>
    <property type="project" value="UniProtKB-SubCell"/>
</dbReference>
<dbReference type="AlphaFoldDB" id="A0A7Y0BRN4"/>
<keyword evidence="5 7" id="KW-1133">Transmembrane helix</keyword>
<evidence type="ECO:0000256" key="5">
    <source>
        <dbReference type="ARBA" id="ARBA00022989"/>
    </source>
</evidence>
<keyword evidence="4 7" id="KW-0812">Transmembrane</keyword>
<feature type="transmembrane region" description="Helical" evidence="7">
    <location>
        <begin position="381"/>
        <end position="400"/>
    </location>
</feature>
<keyword evidence="2" id="KW-0813">Transport</keyword>
<dbReference type="Proteomes" id="UP000583556">
    <property type="component" value="Unassembled WGS sequence"/>
</dbReference>
<feature type="transmembrane region" description="Helical" evidence="7">
    <location>
        <begin position="317"/>
        <end position="335"/>
    </location>
</feature>
<feature type="transmembrane region" description="Helical" evidence="7">
    <location>
        <begin position="263"/>
        <end position="281"/>
    </location>
</feature>
<evidence type="ECO:0000256" key="6">
    <source>
        <dbReference type="ARBA" id="ARBA00023136"/>
    </source>
</evidence>
<keyword evidence="3" id="KW-1003">Cell membrane</keyword>
<dbReference type="CDD" id="cd06173">
    <property type="entry name" value="MFS_MefA_like"/>
    <property type="match status" value="1"/>
</dbReference>
<dbReference type="PANTHER" id="PTHR23513">
    <property type="entry name" value="INTEGRAL MEMBRANE EFFLUX PROTEIN-RELATED"/>
    <property type="match status" value="1"/>
</dbReference>
<proteinExistence type="predicted"/>
<comment type="subcellular location">
    <subcellularLocation>
        <location evidence="1">Cell membrane</location>
        <topology evidence="1">Multi-pass membrane protein</topology>
    </subcellularLocation>
</comment>